<evidence type="ECO:0000256" key="1">
    <source>
        <dbReference type="ARBA" id="ARBA00004141"/>
    </source>
</evidence>
<dbReference type="PANTHER" id="PTHR37422:SF13">
    <property type="entry name" value="LIPOPOLYSACCHARIDE BIOSYNTHESIS PROTEIN PA4999-RELATED"/>
    <property type="match status" value="1"/>
</dbReference>
<keyword evidence="4 6" id="KW-0472">Membrane</keyword>
<dbReference type="Proteomes" id="UP000677180">
    <property type="component" value="Chromosome"/>
</dbReference>
<keyword evidence="10" id="KW-1185">Reference proteome</keyword>
<dbReference type="PANTHER" id="PTHR37422">
    <property type="entry name" value="TEICHURONIC ACID BIOSYNTHESIS PROTEIN TUAE"/>
    <property type="match status" value="1"/>
</dbReference>
<comment type="subcellular location">
    <subcellularLocation>
        <location evidence="1">Membrane</location>
        <topology evidence="1">Multi-pass membrane protein</topology>
    </subcellularLocation>
</comment>
<feature type="domain" description="O-antigen ligase-related" evidence="7">
    <location>
        <begin position="201"/>
        <end position="341"/>
    </location>
</feature>
<dbReference type="InterPro" id="IPR007016">
    <property type="entry name" value="O-antigen_ligase-rel_domated"/>
</dbReference>
<dbReference type="GO" id="GO:0016020">
    <property type="term" value="C:membrane"/>
    <property type="evidence" value="ECO:0007669"/>
    <property type="project" value="UniProtKB-SubCell"/>
</dbReference>
<feature type="transmembrane region" description="Helical" evidence="6">
    <location>
        <begin position="88"/>
        <end position="107"/>
    </location>
</feature>
<dbReference type="RefSeq" id="WP_014847966.1">
    <property type="nucleotide sequence ID" value="NZ_CAJZDL010000026.1"/>
</dbReference>
<evidence type="ECO:0000256" key="6">
    <source>
        <dbReference type="SAM" id="Phobius"/>
    </source>
</evidence>
<dbReference type="InterPro" id="IPR051533">
    <property type="entry name" value="WaaL-like"/>
</dbReference>
<dbReference type="EMBL" id="CP072385">
    <property type="protein sequence ID" value="QUC11266.1"/>
    <property type="molecule type" value="Genomic_DNA"/>
</dbReference>
<dbReference type="Proteomes" id="UP000273044">
    <property type="component" value="Chromosome"/>
</dbReference>
<sequence>MLNKRLEQWLIRIGIFVLPSLVAVSIYLPSGLLMPSRLVILGLAAGTAWQFLRRPSKDPVLVGVVVVSAVFLAFGALGALRFPQGVQLSHGAVLGFAVLVCLAFSILGSDRGMVRAAVWGWLASLAVTGVVGTWEILTDQYLPGNTPAVYWKPLDWTYNLIAATYDNPNLYAYHITVGLLLVPLAWRLAPGWTRWLLIPFAAWQIVLLLRTSGRLAQIAFLIGVVVWLLCNRRTRLVTVILLALLAGSMALGMPPGSQALEYLHLDQATAPGSSIWVRLLLLNSALWILPHTGYLGTGPGGFEHWALLPENPHQFYGLNNAHSGLTEVLCEYGVVTFAVFAAALVAMVVCACRWMRGGDTLTRALGSAAIALTVTVLPLSTAHSTWLSQPLMGAHLGLVVLLLSACRSTGEQQTATAPAASHHQKALPNSLNR</sequence>
<evidence type="ECO:0000259" key="7">
    <source>
        <dbReference type="Pfam" id="PF04932"/>
    </source>
</evidence>
<proteinExistence type="predicted"/>
<evidence type="ECO:0000313" key="10">
    <source>
        <dbReference type="Proteomes" id="UP000273044"/>
    </source>
</evidence>
<protein>
    <submittedName>
        <fullName evidence="9">Lipid A core - O-antigen ligase and related enzymes</fullName>
    </submittedName>
    <submittedName>
        <fullName evidence="8">O-antigen ligase family protein</fullName>
    </submittedName>
</protein>
<evidence type="ECO:0000256" key="5">
    <source>
        <dbReference type="SAM" id="MobiDB-lite"/>
    </source>
</evidence>
<feature type="transmembrane region" description="Helical" evidence="6">
    <location>
        <begin position="235"/>
        <end position="254"/>
    </location>
</feature>
<evidence type="ECO:0000256" key="4">
    <source>
        <dbReference type="ARBA" id="ARBA00023136"/>
    </source>
</evidence>
<feature type="region of interest" description="Disordered" evidence="5">
    <location>
        <begin position="414"/>
        <end position="433"/>
    </location>
</feature>
<feature type="transmembrane region" description="Helical" evidence="6">
    <location>
        <begin position="170"/>
        <end position="189"/>
    </location>
</feature>
<dbReference type="OMA" id="ATRWVRI"/>
<keyword evidence="2 6" id="KW-0812">Transmembrane</keyword>
<keyword evidence="3 6" id="KW-1133">Transmembrane helix</keyword>
<dbReference type="EMBL" id="LR134406">
    <property type="protein sequence ID" value="VEH71629.1"/>
    <property type="molecule type" value="Genomic_DNA"/>
</dbReference>
<feature type="transmembrane region" description="Helical" evidence="6">
    <location>
        <begin position="332"/>
        <end position="352"/>
    </location>
</feature>
<reference evidence="9 10" key="1">
    <citation type="submission" date="2018-12" db="EMBL/GenBank/DDBJ databases">
        <authorList>
            <consortium name="Pathogen Informatics"/>
        </authorList>
    </citation>
    <scope>NUCLEOTIDE SEQUENCE [LARGE SCALE GENOMIC DNA]</scope>
    <source>
        <strain evidence="9 10">NCTC12967</strain>
    </source>
</reference>
<feature type="transmembrane region" description="Helical" evidence="6">
    <location>
        <begin position="9"/>
        <end position="28"/>
    </location>
</feature>
<gene>
    <name evidence="8" type="ORF">J5A53_00725</name>
    <name evidence="9" type="ORF">NCTC12967_02955</name>
</gene>
<organism evidence="9 10">
    <name type="scientific">Arachnia propionica</name>
    <dbReference type="NCBI Taxonomy" id="1750"/>
    <lineage>
        <taxon>Bacteria</taxon>
        <taxon>Bacillati</taxon>
        <taxon>Actinomycetota</taxon>
        <taxon>Actinomycetes</taxon>
        <taxon>Propionibacteriales</taxon>
        <taxon>Propionibacteriaceae</taxon>
        <taxon>Arachnia</taxon>
    </lineage>
</organism>
<feature type="transmembrane region" description="Helical" evidence="6">
    <location>
        <begin position="59"/>
        <end position="82"/>
    </location>
</feature>
<evidence type="ECO:0000256" key="2">
    <source>
        <dbReference type="ARBA" id="ARBA00022692"/>
    </source>
</evidence>
<dbReference type="AlphaFoldDB" id="A0A3N4D7U1"/>
<name>A0A3N4D7U1_9ACTN</name>
<dbReference type="Pfam" id="PF04932">
    <property type="entry name" value="Wzy_C"/>
    <property type="match status" value="1"/>
</dbReference>
<reference evidence="8" key="2">
    <citation type="submission" date="2021-03" db="EMBL/GenBank/DDBJ databases">
        <title>Human Oral Microbial Genomes.</title>
        <authorList>
            <person name="Johnston C.D."/>
            <person name="Chen T."/>
            <person name="Dewhirst F.E."/>
        </authorList>
    </citation>
    <scope>NUCLEOTIDE SEQUENCE</scope>
    <source>
        <strain evidence="8">F0714</strain>
    </source>
</reference>
<feature type="transmembrane region" description="Helical" evidence="6">
    <location>
        <begin position="34"/>
        <end position="52"/>
    </location>
</feature>
<dbReference type="GeneID" id="64408357"/>
<evidence type="ECO:0000256" key="3">
    <source>
        <dbReference type="ARBA" id="ARBA00022989"/>
    </source>
</evidence>
<feature type="transmembrane region" description="Helical" evidence="6">
    <location>
        <begin position="201"/>
        <end position="229"/>
    </location>
</feature>
<evidence type="ECO:0000313" key="8">
    <source>
        <dbReference type="EMBL" id="QUC11266.1"/>
    </source>
</evidence>
<dbReference type="OrthoDB" id="3734359at2"/>
<feature type="transmembrane region" description="Helical" evidence="6">
    <location>
        <begin position="364"/>
        <end position="381"/>
    </location>
</feature>
<keyword evidence="9" id="KW-0436">Ligase</keyword>
<evidence type="ECO:0000313" key="9">
    <source>
        <dbReference type="EMBL" id="VEH71629.1"/>
    </source>
</evidence>
<dbReference type="GO" id="GO:0016874">
    <property type="term" value="F:ligase activity"/>
    <property type="evidence" value="ECO:0007669"/>
    <property type="project" value="UniProtKB-KW"/>
</dbReference>
<accession>A0A3N4D7U1</accession>